<accession>A0AC58FXV7</accession>
<evidence type="ECO:0000313" key="2">
    <source>
        <dbReference type="RefSeq" id="XP_073762373.1"/>
    </source>
</evidence>
<dbReference type="Proteomes" id="UP000000437">
    <property type="component" value="Chromosome 1"/>
</dbReference>
<organism evidence="1 2">
    <name type="scientific">Danio rerio</name>
    <name type="common">Zebrafish</name>
    <name type="synonym">Brachydanio rerio</name>
    <dbReference type="NCBI Taxonomy" id="7955"/>
    <lineage>
        <taxon>Eukaryota</taxon>
        <taxon>Metazoa</taxon>
        <taxon>Chordata</taxon>
        <taxon>Craniata</taxon>
        <taxon>Vertebrata</taxon>
        <taxon>Euteleostomi</taxon>
        <taxon>Actinopterygii</taxon>
        <taxon>Neopterygii</taxon>
        <taxon>Teleostei</taxon>
        <taxon>Ostariophysi</taxon>
        <taxon>Cypriniformes</taxon>
        <taxon>Danionidae</taxon>
        <taxon>Danioninae</taxon>
        <taxon>Danio</taxon>
    </lineage>
</organism>
<reference evidence="2" key="1">
    <citation type="submission" date="2025-08" db="UniProtKB">
        <authorList>
            <consortium name="RefSeq"/>
        </authorList>
    </citation>
    <scope>IDENTIFICATION</scope>
    <source>
        <strain evidence="2">Tuebingen</strain>
        <tissue evidence="2">Fibroblasts and whole tissue</tissue>
    </source>
</reference>
<keyword evidence="1" id="KW-1185">Reference proteome</keyword>
<evidence type="ECO:0000313" key="1">
    <source>
        <dbReference type="Proteomes" id="UP000000437"/>
    </source>
</evidence>
<gene>
    <name evidence="2" type="primary">LOC141375094</name>
</gene>
<sequence length="196" mass="22098">MNINEPAFAIVVFAVWSPASAIQPLPVGRRRKPLDVTSRRDPILPDAPRPPPPLPGFVARLPFVGVRSRMAGSGAALRIHEFRDNQNLQKQQPTHAVHRQGRDVIGLYPGQIGRVHAVSSHLDRMTLKAPDLQCYYECKAGKCFQRANWDQLALQASLLSERRETHPSNSRNAQKNTGFQKFTLYSHPKPLEEQQR</sequence>
<name>A0AC58FXV7_DANRE</name>
<protein>
    <submittedName>
        <fullName evidence="2">Uncharacterized protein isoform X3</fullName>
    </submittedName>
</protein>
<proteinExistence type="predicted"/>
<dbReference type="RefSeq" id="XP_073762373.1">
    <property type="nucleotide sequence ID" value="XM_073906272.1"/>
</dbReference>